<dbReference type="Proteomes" id="UP001165085">
    <property type="component" value="Unassembled WGS sequence"/>
</dbReference>
<feature type="compositionally biased region" description="Basic and acidic residues" evidence="1">
    <location>
        <begin position="15"/>
        <end position="29"/>
    </location>
</feature>
<name>A0A9W7F2T3_9STRA</name>
<sequence>MPRRKSFSKQTKAADGTRRRMKSRNDRRVVAVIESVLSEPESDEDDSSDSDDSYDGADSESTPRTFNCKFAWLSCFSPLVHYMPLGASSSTSTASTASAIGNRGLLKASRYAMDYSGSIKTHPDLKKVIKDHKEALKRDANVLLDLSEGAEKVLAAREAVEANKQKRPS</sequence>
<accession>A0A9W7F2T3</accession>
<dbReference type="AlphaFoldDB" id="A0A9W7F2T3"/>
<comment type="caution">
    <text evidence="2">The sequence shown here is derived from an EMBL/GenBank/DDBJ whole genome shotgun (WGS) entry which is preliminary data.</text>
</comment>
<evidence type="ECO:0000313" key="3">
    <source>
        <dbReference type="Proteomes" id="UP001165085"/>
    </source>
</evidence>
<feature type="compositionally biased region" description="Acidic residues" evidence="1">
    <location>
        <begin position="40"/>
        <end position="58"/>
    </location>
</feature>
<evidence type="ECO:0000313" key="2">
    <source>
        <dbReference type="EMBL" id="GMI01525.1"/>
    </source>
</evidence>
<dbReference type="EMBL" id="BRXY01000581">
    <property type="protein sequence ID" value="GMI01525.1"/>
    <property type="molecule type" value="Genomic_DNA"/>
</dbReference>
<reference evidence="3" key="1">
    <citation type="journal article" date="2023" name="Commun. Biol.">
        <title>Genome analysis of Parmales, the sister group of diatoms, reveals the evolutionary specialization of diatoms from phago-mixotrophs to photoautotrophs.</title>
        <authorList>
            <person name="Ban H."/>
            <person name="Sato S."/>
            <person name="Yoshikawa S."/>
            <person name="Yamada K."/>
            <person name="Nakamura Y."/>
            <person name="Ichinomiya M."/>
            <person name="Sato N."/>
            <person name="Blanc-Mathieu R."/>
            <person name="Endo H."/>
            <person name="Kuwata A."/>
            <person name="Ogata H."/>
        </authorList>
    </citation>
    <scope>NUCLEOTIDE SEQUENCE [LARGE SCALE GENOMIC DNA]</scope>
    <source>
        <strain evidence="3">NIES 3701</strain>
    </source>
</reference>
<organism evidence="2 3">
    <name type="scientific">Triparma strigata</name>
    <dbReference type="NCBI Taxonomy" id="1606541"/>
    <lineage>
        <taxon>Eukaryota</taxon>
        <taxon>Sar</taxon>
        <taxon>Stramenopiles</taxon>
        <taxon>Ochrophyta</taxon>
        <taxon>Bolidophyceae</taxon>
        <taxon>Parmales</taxon>
        <taxon>Triparmaceae</taxon>
        <taxon>Triparma</taxon>
    </lineage>
</organism>
<keyword evidence="3" id="KW-1185">Reference proteome</keyword>
<gene>
    <name evidence="2" type="ORF">TrST_g13468</name>
</gene>
<feature type="region of interest" description="Disordered" evidence="1">
    <location>
        <begin position="1"/>
        <end position="64"/>
    </location>
</feature>
<proteinExistence type="predicted"/>
<evidence type="ECO:0000256" key="1">
    <source>
        <dbReference type="SAM" id="MobiDB-lite"/>
    </source>
</evidence>
<protein>
    <submittedName>
        <fullName evidence="2">Uncharacterized protein</fullName>
    </submittedName>
</protein>